<dbReference type="Gene3D" id="2.120.10.30">
    <property type="entry name" value="TolB, C-terminal domain"/>
    <property type="match status" value="1"/>
</dbReference>
<organism evidence="4 5">
    <name type="scientific">Umezawaea endophytica</name>
    <dbReference type="NCBI Taxonomy" id="1654476"/>
    <lineage>
        <taxon>Bacteria</taxon>
        <taxon>Bacillati</taxon>
        <taxon>Actinomycetota</taxon>
        <taxon>Actinomycetes</taxon>
        <taxon>Pseudonocardiales</taxon>
        <taxon>Pseudonocardiaceae</taxon>
        <taxon>Umezawaea</taxon>
    </lineage>
</organism>
<accession>A0A9X3AE98</accession>
<gene>
    <name evidence="4" type="ORF">NZH93_06935</name>
</gene>
<sequence>MADTTVLLDGLHFGEAPRHGPDGKFYFSDFYEKAVFTVDLDSGEKQVVCSLPGQPSGLGWLPDGRLLVVSMKDRTVRRLEPNGVLALHADLFDIATFHTNDMLVDARGRAYVGNFGFDLHQKITDDGIESLLDPSYDPPGTPLALVEPDGTTRVAAEDLKFPNGTVLLPNGTLLVAETLAYRLTAFDVAEDGSLSNRRVWADLREHVIAPDGICVDAEGGVWVATALQPAVVRIVEGGAITDRVETTQISFAVGLVGNTLIVCTAPTSDPDVVGKEHVGRLETVQVKVGDR</sequence>
<dbReference type="GO" id="GO:0016787">
    <property type="term" value="F:hydrolase activity"/>
    <property type="evidence" value="ECO:0007669"/>
    <property type="project" value="UniProtKB-KW"/>
</dbReference>
<evidence type="ECO:0000256" key="1">
    <source>
        <dbReference type="ARBA" id="ARBA00008853"/>
    </source>
</evidence>
<comment type="caution">
    <text evidence="4">The sequence shown here is derived from an EMBL/GenBank/DDBJ whole genome shotgun (WGS) entry which is preliminary data.</text>
</comment>
<dbReference type="SUPFAM" id="SSF63829">
    <property type="entry name" value="Calcium-dependent phosphotriesterase"/>
    <property type="match status" value="1"/>
</dbReference>
<feature type="domain" description="SMP-30/Gluconolactonase/LRE-like region" evidence="3">
    <location>
        <begin position="13"/>
        <end position="247"/>
    </location>
</feature>
<evidence type="ECO:0000256" key="2">
    <source>
        <dbReference type="ARBA" id="ARBA00022801"/>
    </source>
</evidence>
<dbReference type="Pfam" id="PF08450">
    <property type="entry name" value="SGL"/>
    <property type="match status" value="1"/>
</dbReference>
<dbReference type="PANTHER" id="PTHR47572">
    <property type="entry name" value="LIPOPROTEIN-RELATED"/>
    <property type="match status" value="1"/>
</dbReference>
<evidence type="ECO:0000313" key="4">
    <source>
        <dbReference type="EMBL" id="MCS7476581.1"/>
    </source>
</evidence>
<dbReference type="InterPro" id="IPR011042">
    <property type="entry name" value="6-blade_b-propeller_TolB-like"/>
</dbReference>
<evidence type="ECO:0000259" key="3">
    <source>
        <dbReference type="Pfam" id="PF08450"/>
    </source>
</evidence>
<keyword evidence="2" id="KW-0378">Hydrolase</keyword>
<dbReference type="PANTHER" id="PTHR47572:SF4">
    <property type="entry name" value="LACTONASE DRP35"/>
    <property type="match status" value="1"/>
</dbReference>
<protein>
    <submittedName>
        <fullName evidence="4">SMP-30/gluconolactonase/LRE family protein</fullName>
    </submittedName>
</protein>
<dbReference type="AlphaFoldDB" id="A0A9X3AE98"/>
<reference evidence="4" key="1">
    <citation type="submission" date="2022-08" db="EMBL/GenBank/DDBJ databases">
        <authorList>
            <person name="Tistechok S."/>
            <person name="Samborskyy M."/>
            <person name="Roman I."/>
        </authorList>
    </citation>
    <scope>NUCLEOTIDE SEQUENCE</scope>
    <source>
        <strain evidence="4">DSM 103496</strain>
    </source>
</reference>
<evidence type="ECO:0000313" key="5">
    <source>
        <dbReference type="Proteomes" id="UP001141259"/>
    </source>
</evidence>
<dbReference type="InterPro" id="IPR013658">
    <property type="entry name" value="SGL"/>
</dbReference>
<name>A0A9X3AE98_9PSEU</name>
<dbReference type="RefSeq" id="WP_259622069.1">
    <property type="nucleotide sequence ID" value="NZ_JANYMP010000002.1"/>
</dbReference>
<dbReference type="InterPro" id="IPR051262">
    <property type="entry name" value="SMP-30/CGR1_Lactonase"/>
</dbReference>
<proteinExistence type="inferred from homology"/>
<keyword evidence="5" id="KW-1185">Reference proteome</keyword>
<comment type="similarity">
    <text evidence="1">Belongs to the SMP-30/CGR1 family.</text>
</comment>
<dbReference type="EMBL" id="JANYMP010000002">
    <property type="protein sequence ID" value="MCS7476581.1"/>
    <property type="molecule type" value="Genomic_DNA"/>
</dbReference>
<dbReference type="Proteomes" id="UP001141259">
    <property type="component" value="Unassembled WGS sequence"/>
</dbReference>